<dbReference type="OrthoDB" id="1649074at2"/>
<keyword evidence="2" id="KW-1185">Reference proteome</keyword>
<name>J0KXJ9_9LACO</name>
<evidence type="ECO:0000313" key="2">
    <source>
        <dbReference type="Proteomes" id="UP000050898"/>
    </source>
</evidence>
<dbReference type="InterPro" id="IPR023324">
    <property type="entry name" value="BH2638-like_sf"/>
</dbReference>
<dbReference type="PATRIC" id="fig|1046596.6.peg.2336"/>
<organism evidence="1 2">
    <name type="scientific">Liquorilactobacillus mali KCTC 3596 = DSM 20444</name>
    <dbReference type="NCBI Taxonomy" id="1046596"/>
    <lineage>
        <taxon>Bacteria</taxon>
        <taxon>Bacillati</taxon>
        <taxon>Bacillota</taxon>
        <taxon>Bacilli</taxon>
        <taxon>Lactobacillales</taxon>
        <taxon>Lactobacillaceae</taxon>
        <taxon>Liquorilactobacillus</taxon>
    </lineage>
</organism>
<proteinExistence type="predicted"/>
<dbReference type="GeneID" id="98316582"/>
<protein>
    <submittedName>
        <fullName evidence="1">Uncharacterized protein</fullName>
    </submittedName>
</protein>
<accession>J0KXJ9</accession>
<comment type="caution">
    <text evidence="1">The sequence shown here is derived from an EMBL/GenBank/DDBJ whole genome shotgun (WGS) entry which is preliminary data.</text>
</comment>
<sequence>MQIPNNFAYPLLPEWSTDEIIVATDFYQAVEQLYTDKIERKEFLRKYHAYQKAVPMKMDQKKIDREFVDETGMSIYKAAKFVRSSDKKILHFDNTAR</sequence>
<evidence type="ECO:0000313" key="1">
    <source>
        <dbReference type="EMBL" id="KRN10686.1"/>
    </source>
</evidence>
<dbReference type="RefSeq" id="WP_003690394.1">
    <property type="nucleotide sequence ID" value="NZ_AKKT01000144.1"/>
</dbReference>
<dbReference type="Proteomes" id="UP000050898">
    <property type="component" value="Unassembled WGS sequence"/>
</dbReference>
<dbReference type="Pfam" id="PF05256">
    <property type="entry name" value="UPF0223"/>
    <property type="match status" value="1"/>
</dbReference>
<dbReference type="AlphaFoldDB" id="J0KXJ9"/>
<gene>
    <name evidence="1" type="ORF">FD00_GL002226</name>
</gene>
<dbReference type="Gene3D" id="1.10.220.80">
    <property type="entry name" value="BH2638-like"/>
    <property type="match status" value="1"/>
</dbReference>
<dbReference type="EMBL" id="AYYH01000007">
    <property type="protein sequence ID" value="KRN10686.1"/>
    <property type="molecule type" value="Genomic_DNA"/>
</dbReference>
<dbReference type="SUPFAM" id="SSF158504">
    <property type="entry name" value="BH2638-like"/>
    <property type="match status" value="1"/>
</dbReference>
<reference evidence="1 2" key="1">
    <citation type="journal article" date="2015" name="Genome Announc.">
        <title>Expanding the biotechnology potential of lactobacilli through comparative genomics of 213 strains and associated genera.</title>
        <authorList>
            <person name="Sun Z."/>
            <person name="Harris H.M."/>
            <person name="McCann A."/>
            <person name="Guo C."/>
            <person name="Argimon S."/>
            <person name="Zhang W."/>
            <person name="Yang X."/>
            <person name="Jeffery I.B."/>
            <person name="Cooney J.C."/>
            <person name="Kagawa T.F."/>
            <person name="Liu W."/>
            <person name="Song Y."/>
            <person name="Salvetti E."/>
            <person name="Wrobel A."/>
            <person name="Rasinkangas P."/>
            <person name="Parkhill J."/>
            <person name="Rea M.C."/>
            <person name="O'Sullivan O."/>
            <person name="Ritari J."/>
            <person name="Douillard F.P."/>
            <person name="Paul Ross R."/>
            <person name="Yang R."/>
            <person name="Briner A.E."/>
            <person name="Felis G.E."/>
            <person name="de Vos W.M."/>
            <person name="Barrangou R."/>
            <person name="Klaenhammer T.R."/>
            <person name="Caufield P.W."/>
            <person name="Cui Y."/>
            <person name="Zhang H."/>
            <person name="O'Toole P.W."/>
        </authorList>
    </citation>
    <scope>NUCLEOTIDE SEQUENCE [LARGE SCALE GENOMIC DNA]</scope>
    <source>
        <strain evidence="1 2">DSM 20444</strain>
    </source>
</reference>
<dbReference type="InterPro" id="IPR007920">
    <property type="entry name" value="UPF0223"/>
</dbReference>